<evidence type="ECO:0000256" key="3">
    <source>
        <dbReference type="ARBA" id="ARBA00021563"/>
    </source>
</evidence>
<evidence type="ECO:0000256" key="7">
    <source>
        <dbReference type="ARBA" id="ARBA00022692"/>
    </source>
</evidence>
<evidence type="ECO:0000256" key="4">
    <source>
        <dbReference type="ARBA" id="ARBA00022448"/>
    </source>
</evidence>
<keyword evidence="6" id="KW-0997">Cell inner membrane</keyword>
<feature type="compositionally biased region" description="Gly residues" evidence="11">
    <location>
        <begin position="255"/>
        <end position="267"/>
    </location>
</feature>
<evidence type="ECO:0000313" key="13">
    <source>
        <dbReference type="EMBL" id="AHE99797.1"/>
    </source>
</evidence>
<keyword evidence="7" id="KW-0812">Transmembrane</keyword>
<evidence type="ECO:0000256" key="10">
    <source>
        <dbReference type="ARBA" id="ARBA00030772"/>
    </source>
</evidence>
<proteinExistence type="inferred from homology"/>
<dbReference type="Pfam" id="PF01203">
    <property type="entry name" value="T2SSN"/>
    <property type="match status" value="1"/>
</dbReference>
<keyword evidence="12" id="KW-0732">Signal</keyword>
<protein>
    <recommendedName>
        <fullName evidence="3">Type II secretion system protein N</fullName>
    </recommendedName>
    <alternativeName>
        <fullName evidence="10">General secretion pathway protein N</fullName>
    </alternativeName>
</protein>
<accession>W0DRC5</accession>
<comment type="subcellular location">
    <subcellularLocation>
        <location evidence="1">Cell inner membrane</location>
    </subcellularLocation>
</comment>
<name>W0DRC5_9GAMM</name>
<evidence type="ECO:0000256" key="11">
    <source>
        <dbReference type="SAM" id="MobiDB-lite"/>
    </source>
</evidence>
<dbReference type="InterPro" id="IPR022792">
    <property type="entry name" value="T2SS_protein-GspN"/>
</dbReference>
<dbReference type="KEGG" id="tti:THITH_00090"/>
<evidence type="ECO:0000256" key="5">
    <source>
        <dbReference type="ARBA" id="ARBA00022475"/>
    </source>
</evidence>
<dbReference type="RefSeq" id="WP_006746573.1">
    <property type="nucleotide sequence ID" value="NZ_CP007029.1"/>
</dbReference>
<sequence length="267" mass="28048">MKQKSLKRLGGAAALVLVAYLAALAATAPASVVWRVAEPRLELPFALEIAAVSGSAWRGRADGLRIDGRDAGTLAWRWQPAALLTGRLGLAVDWEDGRDRVNGRLRLSPGELQAQGVRGTLAAQRLQEWFDLPLLLDGQIGLDLSAIAWQFDGGFQTAEGTLFWGNAAAGLPRPIPLGEYRGVLGLRDGMLLTEIESAPESPLDVAGAAGWRPDGGHWVDLVLQTAADAAPALSSALDAAARAQPDGSHRIRLGETGGGPGHPEGLQ</sequence>
<keyword evidence="4" id="KW-0813">Transport</keyword>
<dbReference type="GO" id="GO:0015627">
    <property type="term" value="C:type II protein secretion system complex"/>
    <property type="evidence" value="ECO:0007669"/>
    <property type="project" value="InterPro"/>
</dbReference>
<comment type="similarity">
    <text evidence="2">Belongs to the GSP N family.</text>
</comment>
<evidence type="ECO:0000256" key="8">
    <source>
        <dbReference type="ARBA" id="ARBA00022927"/>
    </source>
</evidence>
<reference evidence="13 14" key="1">
    <citation type="submission" date="2013-12" db="EMBL/GenBank/DDBJ databases">
        <authorList>
            <consortium name="DOE Joint Genome Institute"/>
            <person name="Muyzer G."/>
            <person name="Huntemann M."/>
            <person name="Han J."/>
            <person name="Chen A."/>
            <person name="Kyrpides N."/>
            <person name="Mavromatis K."/>
            <person name="Markowitz V."/>
            <person name="Palaniappan K."/>
            <person name="Ivanova N."/>
            <person name="Schaumberg A."/>
            <person name="Pati A."/>
            <person name="Liolios K."/>
            <person name="Nordberg H.P."/>
            <person name="Cantor M.N."/>
            <person name="Hua S.X."/>
            <person name="Woyke T."/>
        </authorList>
    </citation>
    <scope>NUCLEOTIDE SEQUENCE [LARGE SCALE GENOMIC DNA]</scope>
    <source>
        <strain evidence="13 14">ARh 1</strain>
    </source>
</reference>
<feature type="signal peptide" evidence="12">
    <location>
        <begin position="1"/>
        <end position="25"/>
    </location>
</feature>
<keyword evidence="8" id="KW-0653">Protein transport</keyword>
<evidence type="ECO:0000313" key="14">
    <source>
        <dbReference type="Proteomes" id="UP000005289"/>
    </source>
</evidence>
<dbReference type="GO" id="GO:0015628">
    <property type="term" value="P:protein secretion by the type II secretion system"/>
    <property type="evidence" value="ECO:0007669"/>
    <property type="project" value="InterPro"/>
</dbReference>
<dbReference type="EMBL" id="CP007029">
    <property type="protein sequence ID" value="AHE99797.1"/>
    <property type="molecule type" value="Genomic_DNA"/>
</dbReference>
<feature type="chain" id="PRO_5004786978" description="Type II secretion system protein N" evidence="12">
    <location>
        <begin position="26"/>
        <end position="267"/>
    </location>
</feature>
<evidence type="ECO:0000256" key="6">
    <source>
        <dbReference type="ARBA" id="ARBA00022519"/>
    </source>
</evidence>
<dbReference type="HOGENOM" id="CLU_092754_0_0_6"/>
<dbReference type="STRING" id="713585.THITH_00090"/>
<dbReference type="GO" id="GO:0005886">
    <property type="term" value="C:plasma membrane"/>
    <property type="evidence" value="ECO:0007669"/>
    <property type="project" value="UniProtKB-SubCell"/>
</dbReference>
<gene>
    <name evidence="13" type="ORF">THITH_00090</name>
</gene>
<dbReference type="AlphaFoldDB" id="W0DRC5"/>
<evidence type="ECO:0000256" key="1">
    <source>
        <dbReference type="ARBA" id="ARBA00004533"/>
    </source>
</evidence>
<keyword evidence="5" id="KW-1003">Cell membrane</keyword>
<evidence type="ECO:0000256" key="2">
    <source>
        <dbReference type="ARBA" id="ARBA00007208"/>
    </source>
</evidence>
<evidence type="ECO:0000256" key="12">
    <source>
        <dbReference type="SAM" id="SignalP"/>
    </source>
</evidence>
<keyword evidence="14" id="KW-1185">Reference proteome</keyword>
<feature type="region of interest" description="Disordered" evidence="11">
    <location>
        <begin position="244"/>
        <end position="267"/>
    </location>
</feature>
<organism evidence="13 14">
    <name type="scientific">Thioalkalivibrio paradoxus ARh 1</name>
    <dbReference type="NCBI Taxonomy" id="713585"/>
    <lineage>
        <taxon>Bacteria</taxon>
        <taxon>Pseudomonadati</taxon>
        <taxon>Pseudomonadota</taxon>
        <taxon>Gammaproteobacteria</taxon>
        <taxon>Chromatiales</taxon>
        <taxon>Ectothiorhodospiraceae</taxon>
        <taxon>Thioalkalivibrio</taxon>
    </lineage>
</organism>
<keyword evidence="9" id="KW-0472">Membrane</keyword>
<dbReference type="Proteomes" id="UP000005289">
    <property type="component" value="Chromosome"/>
</dbReference>
<evidence type="ECO:0000256" key="9">
    <source>
        <dbReference type="ARBA" id="ARBA00023136"/>
    </source>
</evidence>